<evidence type="ECO:0000313" key="2">
    <source>
        <dbReference type="EMBL" id="KAB2570508.1"/>
    </source>
</evidence>
<feature type="transmembrane region" description="Helical" evidence="1">
    <location>
        <begin position="257"/>
        <end position="276"/>
    </location>
</feature>
<dbReference type="EMBL" id="VCHE01000133">
    <property type="protein sequence ID" value="KAB2570508.1"/>
    <property type="molecule type" value="Genomic_DNA"/>
</dbReference>
<feature type="transmembrane region" description="Helical" evidence="1">
    <location>
        <begin position="51"/>
        <end position="72"/>
    </location>
</feature>
<proteinExistence type="predicted"/>
<dbReference type="Proteomes" id="UP000325902">
    <property type="component" value="Unassembled WGS sequence"/>
</dbReference>
<feature type="transmembrane region" description="Helical" evidence="1">
    <location>
        <begin position="188"/>
        <end position="205"/>
    </location>
</feature>
<protein>
    <submittedName>
        <fullName evidence="2">Uncharacterized protein</fullName>
    </submittedName>
</protein>
<reference evidence="2 3" key="1">
    <citation type="journal article" date="2019" name="Sci. Rep.">
        <title>A multi-omics analysis of the grapevine pathogen Lasiodiplodia theobromae reveals that temperature affects the expression of virulence- and pathogenicity-related genes.</title>
        <authorList>
            <person name="Felix C."/>
            <person name="Meneses R."/>
            <person name="Goncalves M.F.M."/>
            <person name="Tilleman L."/>
            <person name="Duarte A.S."/>
            <person name="Jorrin-Novo J.V."/>
            <person name="Van de Peer Y."/>
            <person name="Deforce D."/>
            <person name="Van Nieuwerburgh F."/>
            <person name="Esteves A.C."/>
            <person name="Alves A."/>
        </authorList>
    </citation>
    <scope>NUCLEOTIDE SEQUENCE [LARGE SCALE GENOMIC DNA]</scope>
    <source>
        <strain evidence="2 3">LA-SOL3</strain>
    </source>
</reference>
<feature type="transmembrane region" description="Helical" evidence="1">
    <location>
        <begin position="84"/>
        <end position="105"/>
    </location>
</feature>
<sequence>MLSSPLAQAMISLDCIEIAGLFIIAIWWLVSQRKIERKFRVVRWHNFGLAISFWLFYATFRFVVFLVLWCPFIDTAADDFKLAIAQAVFHWISVLLLLSTVLGPICQGLDRLQNSPSQIWNRATKLFVTLFTIFVIIYLAMMIADVQNILKQRNFEPEDDAITRYWYVELLKDLLRPKYIMVSKGLETTWLILALGGITKMLFAVSRCSQASPSLKAWTFALAFSLSGYGVIRTFLAFWDGSEIIFLFYSHAYLAKYAPILVLPVFFSLLALSSVLQVATRLGMLLAADASLYDAVPKPEKTSESKNEDSTS</sequence>
<accession>A0A5N5CYR1</accession>
<feature type="transmembrane region" description="Helical" evidence="1">
    <location>
        <begin position="126"/>
        <end position="144"/>
    </location>
</feature>
<feature type="transmembrane region" description="Helical" evidence="1">
    <location>
        <begin position="217"/>
        <end position="237"/>
    </location>
</feature>
<feature type="transmembrane region" description="Helical" evidence="1">
    <location>
        <begin position="6"/>
        <end position="30"/>
    </location>
</feature>
<name>A0A5N5CYR1_9PEZI</name>
<evidence type="ECO:0000256" key="1">
    <source>
        <dbReference type="SAM" id="Phobius"/>
    </source>
</evidence>
<keyword evidence="1" id="KW-0812">Transmembrane</keyword>
<keyword evidence="3" id="KW-1185">Reference proteome</keyword>
<keyword evidence="1" id="KW-1133">Transmembrane helix</keyword>
<dbReference type="OrthoDB" id="10640507at2759"/>
<keyword evidence="1" id="KW-0472">Membrane</keyword>
<evidence type="ECO:0000313" key="3">
    <source>
        <dbReference type="Proteomes" id="UP000325902"/>
    </source>
</evidence>
<gene>
    <name evidence="2" type="ORF">DBV05_g10823</name>
</gene>
<dbReference type="AlphaFoldDB" id="A0A5N5CYR1"/>
<organism evidence="2 3">
    <name type="scientific">Lasiodiplodia theobromae</name>
    <dbReference type="NCBI Taxonomy" id="45133"/>
    <lineage>
        <taxon>Eukaryota</taxon>
        <taxon>Fungi</taxon>
        <taxon>Dikarya</taxon>
        <taxon>Ascomycota</taxon>
        <taxon>Pezizomycotina</taxon>
        <taxon>Dothideomycetes</taxon>
        <taxon>Dothideomycetes incertae sedis</taxon>
        <taxon>Botryosphaeriales</taxon>
        <taxon>Botryosphaeriaceae</taxon>
        <taxon>Lasiodiplodia</taxon>
    </lineage>
</organism>
<comment type="caution">
    <text evidence="2">The sequence shown here is derived from an EMBL/GenBank/DDBJ whole genome shotgun (WGS) entry which is preliminary data.</text>
</comment>